<dbReference type="Proteomes" id="UP000700596">
    <property type="component" value="Unassembled WGS sequence"/>
</dbReference>
<feature type="chain" id="PRO_5040484273" evidence="2">
    <location>
        <begin position="17"/>
        <end position="238"/>
    </location>
</feature>
<dbReference type="EMBL" id="JAGMWT010000003">
    <property type="protein sequence ID" value="KAH7132053.1"/>
    <property type="molecule type" value="Genomic_DNA"/>
</dbReference>
<keyword evidence="2" id="KW-0732">Signal</keyword>
<accession>A0A9P9E6Y8</accession>
<feature type="compositionally biased region" description="Polar residues" evidence="1">
    <location>
        <begin position="32"/>
        <end position="44"/>
    </location>
</feature>
<feature type="signal peptide" evidence="2">
    <location>
        <begin position="1"/>
        <end position="16"/>
    </location>
</feature>
<feature type="compositionally biased region" description="Basic and acidic residues" evidence="1">
    <location>
        <begin position="131"/>
        <end position="140"/>
    </location>
</feature>
<evidence type="ECO:0000313" key="3">
    <source>
        <dbReference type="EMBL" id="KAH7132053.1"/>
    </source>
</evidence>
<gene>
    <name evidence="3" type="ORF">B0J11DRAFT_503242</name>
</gene>
<organism evidence="3 4">
    <name type="scientific">Dendryphion nanum</name>
    <dbReference type="NCBI Taxonomy" id="256645"/>
    <lineage>
        <taxon>Eukaryota</taxon>
        <taxon>Fungi</taxon>
        <taxon>Dikarya</taxon>
        <taxon>Ascomycota</taxon>
        <taxon>Pezizomycotina</taxon>
        <taxon>Dothideomycetes</taxon>
        <taxon>Pleosporomycetidae</taxon>
        <taxon>Pleosporales</taxon>
        <taxon>Torulaceae</taxon>
        <taxon>Dendryphion</taxon>
    </lineage>
</organism>
<reference evidence="3" key="1">
    <citation type="journal article" date="2021" name="Nat. Commun.">
        <title>Genetic determinants of endophytism in the Arabidopsis root mycobiome.</title>
        <authorList>
            <person name="Mesny F."/>
            <person name="Miyauchi S."/>
            <person name="Thiergart T."/>
            <person name="Pickel B."/>
            <person name="Atanasova L."/>
            <person name="Karlsson M."/>
            <person name="Huettel B."/>
            <person name="Barry K.W."/>
            <person name="Haridas S."/>
            <person name="Chen C."/>
            <person name="Bauer D."/>
            <person name="Andreopoulos W."/>
            <person name="Pangilinan J."/>
            <person name="LaButti K."/>
            <person name="Riley R."/>
            <person name="Lipzen A."/>
            <person name="Clum A."/>
            <person name="Drula E."/>
            <person name="Henrissat B."/>
            <person name="Kohler A."/>
            <person name="Grigoriev I.V."/>
            <person name="Martin F.M."/>
            <person name="Hacquard S."/>
        </authorList>
    </citation>
    <scope>NUCLEOTIDE SEQUENCE</scope>
    <source>
        <strain evidence="3">MPI-CAGE-CH-0243</strain>
    </source>
</reference>
<evidence type="ECO:0000256" key="1">
    <source>
        <dbReference type="SAM" id="MobiDB-lite"/>
    </source>
</evidence>
<proteinExistence type="predicted"/>
<protein>
    <submittedName>
        <fullName evidence="3">Uncharacterized protein</fullName>
    </submittedName>
</protein>
<dbReference type="AlphaFoldDB" id="A0A9P9E6Y8"/>
<keyword evidence="4" id="KW-1185">Reference proteome</keyword>
<sequence>MWLCWTGFRGWSTAWARGACLRDGTTLCHGQDATTTQEHPNEQWNGGLGGGRGNKRIMNSPVDVEGSRAAQRRSLTLGLPRSSKSPKGLGGGGTKRRATAERARTRRAGYDESTVASDGGGDPKFTVPRQGKKDVKEEKGNSTWTDTEKAGVWCAGPIPHVGVCSVCSSAQCVGKQGSSAPGACAGVERVVPPTCRLAEEGPQSLLPFLEAPLIRDGGDETRKVGPALPVEWWCSASV</sequence>
<evidence type="ECO:0000256" key="2">
    <source>
        <dbReference type="SAM" id="SignalP"/>
    </source>
</evidence>
<feature type="region of interest" description="Disordered" evidence="1">
    <location>
        <begin position="32"/>
        <end position="144"/>
    </location>
</feature>
<name>A0A9P9E6Y8_9PLEO</name>
<comment type="caution">
    <text evidence="3">The sequence shown here is derived from an EMBL/GenBank/DDBJ whole genome shotgun (WGS) entry which is preliminary data.</text>
</comment>
<evidence type="ECO:0000313" key="4">
    <source>
        <dbReference type="Proteomes" id="UP000700596"/>
    </source>
</evidence>